<gene>
    <name evidence="3" type="ORF">SAMN05216353_11950</name>
</gene>
<keyword evidence="4" id="KW-1185">Reference proteome</keyword>
<accession>A0A1I2NNZ7</accession>
<feature type="transmembrane region" description="Helical" evidence="2">
    <location>
        <begin position="25"/>
        <end position="47"/>
    </location>
</feature>
<feature type="region of interest" description="Disordered" evidence="1">
    <location>
        <begin position="52"/>
        <end position="71"/>
    </location>
</feature>
<proteinExistence type="predicted"/>
<dbReference type="RefSeq" id="WP_089752184.1">
    <property type="nucleotide sequence ID" value="NZ_FOOG01000019.1"/>
</dbReference>
<sequence length="71" mass="8285">MTGDMEGSDRPMMEFLYFPEDKSEYIPAVLMLILFIVAAAVTMVVIIKASRKEEKKTEETFYPKEHKENEH</sequence>
<organism evidence="3 4">
    <name type="scientific">Halobacillus alkaliphilus</name>
    <dbReference type="NCBI Taxonomy" id="396056"/>
    <lineage>
        <taxon>Bacteria</taxon>
        <taxon>Bacillati</taxon>
        <taxon>Bacillota</taxon>
        <taxon>Bacilli</taxon>
        <taxon>Bacillales</taxon>
        <taxon>Bacillaceae</taxon>
        <taxon>Halobacillus</taxon>
    </lineage>
</organism>
<dbReference type="Proteomes" id="UP000198897">
    <property type="component" value="Unassembled WGS sequence"/>
</dbReference>
<name>A0A1I2NNZ7_9BACI</name>
<reference evidence="4" key="1">
    <citation type="submission" date="2016-10" db="EMBL/GenBank/DDBJ databases">
        <authorList>
            <person name="Varghese N."/>
            <person name="Submissions S."/>
        </authorList>
    </citation>
    <scope>NUCLEOTIDE SEQUENCE [LARGE SCALE GENOMIC DNA]</scope>
    <source>
        <strain evidence="4">FP5</strain>
    </source>
</reference>
<dbReference type="OrthoDB" id="2390218at2"/>
<dbReference type="EMBL" id="FOOG01000019">
    <property type="protein sequence ID" value="SFG03011.1"/>
    <property type="molecule type" value="Genomic_DNA"/>
</dbReference>
<evidence type="ECO:0000256" key="1">
    <source>
        <dbReference type="SAM" id="MobiDB-lite"/>
    </source>
</evidence>
<evidence type="ECO:0000256" key="2">
    <source>
        <dbReference type="SAM" id="Phobius"/>
    </source>
</evidence>
<dbReference type="AlphaFoldDB" id="A0A1I2NNZ7"/>
<keyword evidence="2" id="KW-1133">Transmembrane helix</keyword>
<evidence type="ECO:0000313" key="3">
    <source>
        <dbReference type="EMBL" id="SFG03011.1"/>
    </source>
</evidence>
<protein>
    <submittedName>
        <fullName evidence="3">Uncharacterized protein</fullName>
    </submittedName>
</protein>
<keyword evidence="2" id="KW-0812">Transmembrane</keyword>
<keyword evidence="2" id="KW-0472">Membrane</keyword>
<evidence type="ECO:0000313" key="4">
    <source>
        <dbReference type="Proteomes" id="UP000198897"/>
    </source>
</evidence>